<dbReference type="PRINTS" id="PR00385">
    <property type="entry name" value="P450"/>
</dbReference>
<feature type="transmembrane region" description="Helical" evidence="13">
    <location>
        <begin position="20"/>
        <end position="44"/>
    </location>
</feature>
<organism evidence="14">
    <name type="scientific">Corydalis yanhusuo</name>
    <dbReference type="NCBI Taxonomy" id="458692"/>
    <lineage>
        <taxon>Eukaryota</taxon>
        <taxon>Viridiplantae</taxon>
        <taxon>Streptophyta</taxon>
        <taxon>Embryophyta</taxon>
        <taxon>Tracheophyta</taxon>
        <taxon>Spermatophyta</taxon>
        <taxon>Magnoliopsida</taxon>
        <taxon>Ranunculales</taxon>
        <taxon>Papaveraceae</taxon>
        <taxon>Fumarioideae</taxon>
        <taxon>Corydalis</taxon>
    </lineage>
</organism>
<evidence type="ECO:0000256" key="8">
    <source>
        <dbReference type="ARBA" id="ARBA00023002"/>
    </source>
</evidence>
<dbReference type="GO" id="GO:0020037">
    <property type="term" value="F:heme binding"/>
    <property type="evidence" value="ECO:0007669"/>
    <property type="project" value="InterPro"/>
</dbReference>
<dbReference type="PANTHER" id="PTHR47947">
    <property type="entry name" value="CYTOCHROME P450 82C3-RELATED"/>
    <property type="match status" value="1"/>
</dbReference>
<evidence type="ECO:0000313" key="14">
    <source>
        <dbReference type="EMBL" id="WNT44091.1"/>
    </source>
</evidence>
<proteinExistence type="evidence at transcript level"/>
<evidence type="ECO:0000256" key="6">
    <source>
        <dbReference type="ARBA" id="ARBA00022723"/>
    </source>
</evidence>
<dbReference type="Pfam" id="PF00067">
    <property type="entry name" value="p450"/>
    <property type="match status" value="1"/>
</dbReference>
<name>A0AA96NIA1_9MAGN</name>
<reference evidence="14" key="1">
    <citation type="submission" date="2023-02" db="EMBL/GenBank/DDBJ databases">
        <authorList>
            <person name="Liu X."/>
        </authorList>
    </citation>
    <scope>NUCLEOTIDE SEQUENCE</scope>
</reference>
<evidence type="ECO:0000256" key="4">
    <source>
        <dbReference type="ARBA" id="ARBA00022617"/>
    </source>
</evidence>
<dbReference type="Gene3D" id="1.10.630.10">
    <property type="entry name" value="Cytochrome P450"/>
    <property type="match status" value="1"/>
</dbReference>
<evidence type="ECO:0000256" key="5">
    <source>
        <dbReference type="ARBA" id="ARBA00022692"/>
    </source>
</evidence>
<dbReference type="PRINTS" id="PR00463">
    <property type="entry name" value="EP450I"/>
</dbReference>
<keyword evidence="10 13" id="KW-0472">Membrane</keyword>
<dbReference type="PROSITE" id="PS00086">
    <property type="entry name" value="CYTOCHROME_P450"/>
    <property type="match status" value="1"/>
</dbReference>
<dbReference type="InterPro" id="IPR017972">
    <property type="entry name" value="Cyt_P450_CS"/>
</dbReference>
<keyword evidence="7 13" id="KW-1133">Transmembrane helix</keyword>
<keyword evidence="9 11" id="KW-0408">Iron</keyword>
<dbReference type="InterPro" id="IPR002401">
    <property type="entry name" value="Cyt_P450_E_grp-I"/>
</dbReference>
<dbReference type="GO" id="GO:0005506">
    <property type="term" value="F:iron ion binding"/>
    <property type="evidence" value="ECO:0007669"/>
    <property type="project" value="InterPro"/>
</dbReference>
<dbReference type="GO" id="GO:0016705">
    <property type="term" value="F:oxidoreductase activity, acting on paired donors, with incorporation or reduction of molecular oxygen"/>
    <property type="evidence" value="ECO:0007669"/>
    <property type="project" value="InterPro"/>
</dbReference>
<dbReference type="PANTHER" id="PTHR47947:SF26">
    <property type="entry name" value="CYTOCHROME P450"/>
    <property type="match status" value="1"/>
</dbReference>
<evidence type="ECO:0000256" key="2">
    <source>
        <dbReference type="ARBA" id="ARBA00004370"/>
    </source>
</evidence>
<comment type="cofactor">
    <cofactor evidence="1 11">
        <name>heme</name>
        <dbReference type="ChEBI" id="CHEBI:30413"/>
    </cofactor>
</comment>
<dbReference type="EMBL" id="OQ434213">
    <property type="protein sequence ID" value="WNT44091.1"/>
    <property type="molecule type" value="mRNA"/>
</dbReference>
<dbReference type="SUPFAM" id="SSF48264">
    <property type="entry name" value="Cytochrome P450"/>
    <property type="match status" value="1"/>
</dbReference>
<protein>
    <submittedName>
        <fullName evidence="14">CYP82BD2</fullName>
    </submittedName>
</protein>
<dbReference type="GO" id="GO:0033075">
    <property type="term" value="P:isoquinoline alkaloid biosynthetic process"/>
    <property type="evidence" value="ECO:0007669"/>
    <property type="project" value="UniProtKB-ARBA"/>
</dbReference>
<evidence type="ECO:0000256" key="7">
    <source>
        <dbReference type="ARBA" id="ARBA00022989"/>
    </source>
</evidence>
<keyword evidence="12" id="KW-0503">Monooxygenase</keyword>
<evidence type="ECO:0000256" key="1">
    <source>
        <dbReference type="ARBA" id="ARBA00001971"/>
    </source>
</evidence>
<dbReference type="AlphaFoldDB" id="A0AA96NIA1"/>
<evidence type="ECO:0000256" key="13">
    <source>
        <dbReference type="SAM" id="Phobius"/>
    </source>
</evidence>
<dbReference type="InterPro" id="IPR036396">
    <property type="entry name" value="Cyt_P450_sf"/>
</dbReference>
<feature type="transmembrane region" description="Helical" evidence="13">
    <location>
        <begin position="361"/>
        <end position="379"/>
    </location>
</feature>
<keyword evidence="8 12" id="KW-0560">Oxidoreductase</keyword>
<feature type="binding site" description="axial binding residue" evidence="11">
    <location>
        <position position="505"/>
    </location>
    <ligand>
        <name>heme</name>
        <dbReference type="ChEBI" id="CHEBI:30413"/>
    </ligand>
    <ligandPart>
        <name>Fe</name>
        <dbReference type="ChEBI" id="CHEBI:18248"/>
    </ligandPart>
</feature>
<sequence length="572" mass="65516">MDLLPLSSWLVFLSDQWSTSFAHPTTLAYVLLFLFIIYLVHLILSPSSKNSQLRQQPPKVPGAWPLLGHIDLMSLPFDKFCTLADKYGPVYRIQLGTQDNIVVNSWEMSKECFTTNDKLFSNRPVPFVHKYHFNSDYSFNHIPYGSLWRDFRKIAAVALFSSIRLEMQRHIRTSEVNLWFNHLYMLWKKGERTSGGETAPAVSVQMSSWIKDVFFFVLFDIIIGADDDDQQQNGGLSMKDTGKKYKKVLDNALHLMETTFAISDFLPFLEWHDKLTGKTTALEKNSKEMDSFQEMWLQEYRRRDLSRKSSGVIVDNNISEDQDDQVKPYMESLLSTIQNHPQFVGLDADVIIKTACKDMMFGGYQTITIALPWALFYLMNNRHVLDKARKELDEHIGMERQVEESDLKQLPYLNTILKETMRLYIPGDDFLARVPSEDCEVGGFHVKAGTTLIINLRKIHRDPNIWPEPLEFKPERFLIGNTNEGVDVKGQNFELVPFGTGRRMCPAVTFALRLMHLVLARLIHGFELNIPKPDGTADTSAGASIPLTDGKMAHLKLLISPRLASEAYAVKH</sequence>
<accession>A0AA96NIA1</accession>
<dbReference type="InterPro" id="IPR001128">
    <property type="entry name" value="Cyt_P450"/>
</dbReference>
<dbReference type="GO" id="GO:0016020">
    <property type="term" value="C:membrane"/>
    <property type="evidence" value="ECO:0007669"/>
    <property type="project" value="UniProtKB-SubCell"/>
</dbReference>
<evidence type="ECO:0000256" key="9">
    <source>
        <dbReference type="ARBA" id="ARBA00023004"/>
    </source>
</evidence>
<dbReference type="GO" id="GO:0004497">
    <property type="term" value="F:monooxygenase activity"/>
    <property type="evidence" value="ECO:0007669"/>
    <property type="project" value="UniProtKB-KW"/>
</dbReference>
<keyword evidence="5 13" id="KW-0812">Transmembrane</keyword>
<evidence type="ECO:0000256" key="12">
    <source>
        <dbReference type="RuleBase" id="RU000461"/>
    </source>
</evidence>
<evidence type="ECO:0000256" key="11">
    <source>
        <dbReference type="PIRSR" id="PIRSR602401-1"/>
    </source>
</evidence>
<keyword evidence="4 11" id="KW-0349">Heme</keyword>
<comment type="subcellular location">
    <subcellularLocation>
        <location evidence="2">Membrane</location>
    </subcellularLocation>
</comment>
<comment type="similarity">
    <text evidence="12">Belongs to the cytochrome P450 family.</text>
</comment>
<comment type="pathway">
    <text evidence="3">Alkaloid biosynthesis.</text>
</comment>
<dbReference type="InterPro" id="IPR050651">
    <property type="entry name" value="Plant_Cytochrome_P450_Monoox"/>
</dbReference>
<evidence type="ECO:0000256" key="3">
    <source>
        <dbReference type="ARBA" id="ARBA00004913"/>
    </source>
</evidence>
<evidence type="ECO:0000256" key="10">
    <source>
        <dbReference type="ARBA" id="ARBA00023136"/>
    </source>
</evidence>
<keyword evidence="6 11" id="KW-0479">Metal-binding</keyword>